<proteinExistence type="predicted"/>
<evidence type="ECO:0000313" key="2">
    <source>
        <dbReference type="EMBL" id="KRN07211.1"/>
    </source>
</evidence>
<reference evidence="2 3" key="1">
    <citation type="journal article" date="2015" name="Genome Announc.">
        <title>Expanding the biotechnology potential of lactobacilli through comparative genomics of 213 strains and associated genera.</title>
        <authorList>
            <person name="Sun Z."/>
            <person name="Harris H.M."/>
            <person name="McCann A."/>
            <person name="Guo C."/>
            <person name="Argimon S."/>
            <person name="Zhang W."/>
            <person name="Yang X."/>
            <person name="Jeffery I.B."/>
            <person name="Cooney J.C."/>
            <person name="Kagawa T.F."/>
            <person name="Liu W."/>
            <person name="Song Y."/>
            <person name="Salvetti E."/>
            <person name="Wrobel A."/>
            <person name="Rasinkangas P."/>
            <person name="Parkhill J."/>
            <person name="Rea M.C."/>
            <person name="O'Sullivan O."/>
            <person name="Ritari J."/>
            <person name="Douillard F.P."/>
            <person name="Paul Ross R."/>
            <person name="Yang R."/>
            <person name="Briner A.E."/>
            <person name="Felis G.E."/>
            <person name="de Vos W.M."/>
            <person name="Barrangou R."/>
            <person name="Klaenhammer T.R."/>
            <person name="Caufield P.W."/>
            <person name="Cui Y."/>
            <person name="Zhang H."/>
            <person name="O'Toole P.W."/>
        </authorList>
    </citation>
    <scope>NUCLEOTIDE SEQUENCE [LARGE SCALE GENOMIC DNA]</scope>
    <source>
        <strain evidence="2 3">DSM 21376</strain>
    </source>
</reference>
<dbReference type="InterPro" id="IPR016181">
    <property type="entry name" value="Acyl_CoA_acyltransferase"/>
</dbReference>
<dbReference type="AlphaFoldDB" id="A0A0R2DVZ2"/>
<dbReference type="PANTHER" id="PTHR43072:SF8">
    <property type="entry name" value="ACYLTRANSFERASE FABY-RELATED"/>
    <property type="match status" value="1"/>
</dbReference>
<dbReference type="Pfam" id="PF13420">
    <property type="entry name" value="Acetyltransf_4"/>
    <property type="match status" value="1"/>
</dbReference>
<dbReference type="EMBL" id="AYZF01000007">
    <property type="protein sequence ID" value="KRN07211.1"/>
    <property type="molecule type" value="Genomic_DNA"/>
</dbReference>
<dbReference type="Proteomes" id="UP000050961">
    <property type="component" value="Unassembled WGS sequence"/>
</dbReference>
<feature type="domain" description="N-acetyltransferase" evidence="1">
    <location>
        <begin position="15"/>
        <end position="183"/>
    </location>
</feature>
<protein>
    <submittedName>
        <fullName evidence="2">Acetyltransferase</fullName>
    </submittedName>
</protein>
<sequence>MVRNDHMPRITNSQIFFRQAQQKDVPQMLAIYAPYVKETAITFEYQVPSVTEFTSRMTAISARYPFIVAAQGGKILGYAYLSAFHPRAAYAWAAEISIYLNRNKRRIGLGRHFYALLEKIAKQQHILNLNACISVPRSTDPHLPLDSVRFHEHMGFKKAAHFHNCGYKFSTWYDMIWMEKQIGRHTASVETVVPFSELKISVLNELTSLKISN</sequence>
<dbReference type="InterPro" id="IPR000182">
    <property type="entry name" value="GNAT_dom"/>
</dbReference>
<evidence type="ECO:0000313" key="3">
    <source>
        <dbReference type="Proteomes" id="UP000050961"/>
    </source>
</evidence>
<dbReference type="STRING" id="1423806.FD15_GL000035"/>
<dbReference type="PATRIC" id="fig|1423806.3.peg.37"/>
<comment type="caution">
    <text evidence="2">The sequence shown here is derived from an EMBL/GenBank/DDBJ whole genome shotgun (WGS) entry which is preliminary data.</text>
</comment>
<organism evidence="2 3">
    <name type="scientific">Liquorilactobacillus sucicola DSM 21376 = JCM 15457</name>
    <dbReference type="NCBI Taxonomy" id="1423806"/>
    <lineage>
        <taxon>Bacteria</taxon>
        <taxon>Bacillati</taxon>
        <taxon>Bacillota</taxon>
        <taxon>Bacilli</taxon>
        <taxon>Lactobacillales</taxon>
        <taxon>Lactobacillaceae</taxon>
        <taxon>Liquorilactobacillus</taxon>
    </lineage>
</organism>
<keyword evidence="2" id="KW-0808">Transferase</keyword>
<gene>
    <name evidence="2" type="ORF">FD15_GL000035</name>
</gene>
<accession>A0A0R2DVZ2</accession>
<dbReference type="Gene3D" id="3.40.630.30">
    <property type="match status" value="1"/>
</dbReference>
<dbReference type="CDD" id="cd04301">
    <property type="entry name" value="NAT_SF"/>
    <property type="match status" value="1"/>
</dbReference>
<name>A0A0R2DVZ2_9LACO</name>
<dbReference type="eggNOG" id="COG1247">
    <property type="taxonomic scope" value="Bacteria"/>
</dbReference>
<dbReference type="PROSITE" id="PS51186">
    <property type="entry name" value="GNAT"/>
    <property type="match status" value="1"/>
</dbReference>
<dbReference type="SUPFAM" id="SSF55729">
    <property type="entry name" value="Acyl-CoA N-acyltransferases (Nat)"/>
    <property type="match status" value="1"/>
</dbReference>
<dbReference type="GO" id="GO:0016747">
    <property type="term" value="F:acyltransferase activity, transferring groups other than amino-acyl groups"/>
    <property type="evidence" value="ECO:0007669"/>
    <property type="project" value="InterPro"/>
</dbReference>
<evidence type="ECO:0000259" key="1">
    <source>
        <dbReference type="PROSITE" id="PS51186"/>
    </source>
</evidence>
<keyword evidence="3" id="KW-1185">Reference proteome</keyword>
<dbReference type="PANTHER" id="PTHR43072">
    <property type="entry name" value="N-ACETYLTRANSFERASE"/>
    <property type="match status" value="1"/>
</dbReference>